<sequence>MELTSSVSPSKTPSPPPSNQLRFRSITKTGFIYSQLRSASKLNFVNSDLQPRSPPLPESTEFCELITTKHHLKSTVGLGFERGQTNCRARTEAHHKRIVEDEVLREVTNGDDVQ</sequence>
<organism evidence="1 2">
    <name type="scientific">Smallanthus sonchifolius</name>
    <dbReference type="NCBI Taxonomy" id="185202"/>
    <lineage>
        <taxon>Eukaryota</taxon>
        <taxon>Viridiplantae</taxon>
        <taxon>Streptophyta</taxon>
        <taxon>Embryophyta</taxon>
        <taxon>Tracheophyta</taxon>
        <taxon>Spermatophyta</taxon>
        <taxon>Magnoliopsida</taxon>
        <taxon>eudicotyledons</taxon>
        <taxon>Gunneridae</taxon>
        <taxon>Pentapetalae</taxon>
        <taxon>asterids</taxon>
        <taxon>campanulids</taxon>
        <taxon>Asterales</taxon>
        <taxon>Asteraceae</taxon>
        <taxon>Asteroideae</taxon>
        <taxon>Heliantheae alliance</taxon>
        <taxon>Millerieae</taxon>
        <taxon>Smallanthus</taxon>
    </lineage>
</organism>
<dbReference type="Proteomes" id="UP001056120">
    <property type="component" value="Linkage Group LG01"/>
</dbReference>
<comment type="caution">
    <text evidence="1">The sequence shown here is derived from an EMBL/GenBank/DDBJ whole genome shotgun (WGS) entry which is preliminary data.</text>
</comment>
<evidence type="ECO:0000313" key="2">
    <source>
        <dbReference type="Proteomes" id="UP001056120"/>
    </source>
</evidence>
<gene>
    <name evidence="1" type="ORF">L1987_00838</name>
</gene>
<name>A0ACB9K3E9_9ASTR</name>
<protein>
    <submittedName>
        <fullName evidence="1">Uncharacterized protein</fullName>
    </submittedName>
</protein>
<dbReference type="EMBL" id="CM042018">
    <property type="protein sequence ID" value="KAI3826782.1"/>
    <property type="molecule type" value="Genomic_DNA"/>
</dbReference>
<evidence type="ECO:0000313" key="1">
    <source>
        <dbReference type="EMBL" id="KAI3826782.1"/>
    </source>
</evidence>
<reference evidence="1 2" key="2">
    <citation type="journal article" date="2022" name="Mol. Ecol. Resour.">
        <title>The genomes of chicory, endive, great burdock and yacon provide insights into Asteraceae paleo-polyploidization history and plant inulin production.</title>
        <authorList>
            <person name="Fan W."/>
            <person name="Wang S."/>
            <person name="Wang H."/>
            <person name="Wang A."/>
            <person name="Jiang F."/>
            <person name="Liu H."/>
            <person name="Zhao H."/>
            <person name="Xu D."/>
            <person name="Zhang Y."/>
        </authorList>
    </citation>
    <scope>NUCLEOTIDE SEQUENCE [LARGE SCALE GENOMIC DNA]</scope>
    <source>
        <strain evidence="2">cv. Yunnan</strain>
        <tissue evidence="1">Leaves</tissue>
    </source>
</reference>
<reference evidence="2" key="1">
    <citation type="journal article" date="2022" name="Mol. Ecol. Resour.">
        <title>The genomes of chicory, endive, great burdock and yacon provide insights into Asteraceae palaeo-polyploidization history and plant inulin production.</title>
        <authorList>
            <person name="Fan W."/>
            <person name="Wang S."/>
            <person name="Wang H."/>
            <person name="Wang A."/>
            <person name="Jiang F."/>
            <person name="Liu H."/>
            <person name="Zhao H."/>
            <person name="Xu D."/>
            <person name="Zhang Y."/>
        </authorList>
    </citation>
    <scope>NUCLEOTIDE SEQUENCE [LARGE SCALE GENOMIC DNA]</scope>
    <source>
        <strain evidence="2">cv. Yunnan</strain>
    </source>
</reference>
<proteinExistence type="predicted"/>
<accession>A0ACB9K3E9</accession>
<keyword evidence="2" id="KW-1185">Reference proteome</keyword>